<dbReference type="InterPro" id="IPR000566">
    <property type="entry name" value="Lipocln_cytosolic_FA-bd_dom"/>
</dbReference>
<dbReference type="InterPro" id="IPR012674">
    <property type="entry name" value="Calycin"/>
</dbReference>
<dbReference type="EMBL" id="AGCU01173731">
    <property type="status" value="NOT_ANNOTATED_CDS"/>
    <property type="molecule type" value="Genomic_DNA"/>
</dbReference>
<keyword evidence="5" id="KW-0964">Secreted</keyword>
<evidence type="ECO:0000259" key="10">
    <source>
        <dbReference type="Pfam" id="PF00061"/>
    </source>
</evidence>
<dbReference type="Pfam" id="PF00061">
    <property type="entry name" value="Lipocalin"/>
    <property type="match status" value="1"/>
</dbReference>
<dbReference type="KEGG" id="pss:102462072"/>
<keyword evidence="3" id="KW-0813">Transport</keyword>
<evidence type="ECO:0000313" key="11">
    <source>
        <dbReference type="Ensembl" id="ENSPSIP00000019972.1"/>
    </source>
</evidence>
<evidence type="ECO:0000256" key="2">
    <source>
        <dbReference type="ARBA" id="ARBA00006889"/>
    </source>
</evidence>
<evidence type="ECO:0000256" key="3">
    <source>
        <dbReference type="ARBA" id="ARBA00022448"/>
    </source>
</evidence>
<dbReference type="GeneTree" id="ENSGT00390000012130"/>
<dbReference type="InterPro" id="IPR001500">
    <property type="entry name" value="A1A_glycop"/>
</dbReference>
<dbReference type="HOGENOM" id="CLU_117688_0_0_1"/>
<accession>K7GI61</accession>
<feature type="signal peptide" evidence="9">
    <location>
        <begin position="1"/>
        <end position="18"/>
    </location>
</feature>
<reference evidence="11" key="3">
    <citation type="submission" date="2025-08" db="UniProtKB">
        <authorList>
            <consortium name="Ensembl"/>
        </authorList>
    </citation>
    <scope>IDENTIFICATION</scope>
</reference>
<evidence type="ECO:0000256" key="6">
    <source>
        <dbReference type="ARBA" id="ARBA00022729"/>
    </source>
</evidence>
<dbReference type="Proteomes" id="UP000007267">
    <property type="component" value="Unassembled WGS sequence"/>
</dbReference>
<dbReference type="GO" id="GO:0002682">
    <property type="term" value="P:regulation of immune system process"/>
    <property type="evidence" value="ECO:0007669"/>
    <property type="project" value="InterPro"/>
</dbReference>
<feature type="domain" description="Lipocalin/cytosolic fatty-acid binding" evidence="10">
    <location>
        <begin position="41"/>
        <end position="178"/>
    </location>
</feature>
<dbReference type="GeneID" id="102462072"/>
<keyword evidence="7" id="KW-1015">Disulfide bond</keyword>
<comment type="subcellular location">
    <subcellularLocation>
        <location evidence="1">Secreted</location>
    </subcellularLocation>
</comment>
<keyword evidence="8" id="KW-0325">Glycoprotein</keyword>
<dbReference type="STRING" id="13735.ENSPSIP00000019972"/>
<dbReference type="Ensembl" id="ENSPSIT00000020066.1">
    <property type="protein sequence ID" value="ENSPSIP00000019972.1"/>
    <property type="gene ID" value="ENSPSIG00000017695.1"/>
</dbReference>
<evidence type="ECO:0000256" key="1">
    <source>
        <dbReference type="ARBA" id="ARBA00004613"/>
    </source>
</evidence>
<reference evidence="12" key="2">
    <citation type="journal article" date="2013" name="Nat. Genet.">
        <title>The draft genomes of soft-shell turtle and green sea turtle yield insights into the development and evolution of the turtle-specific body plan.</title>
        <authorList>
            <person name="Wang Z."/>
            <person name="Pascual-Anaya J."/>
            <person name="Zadissa A."/>
            <person name="Li W."/>
            <person name="Niimura Y."/>
            <person name="Huang Z."/>
            <person name="Li C."/>
            <person name="White S."/>
            <person name="Xiong Z."/>
            <person name="Fang D."/>
            <person name="Wang B."/>
            <person name="Ming Y."/>
            <person name="Chen Y."/>
            <person name="Zheng Y."/>
            <person name="Kuraku S."/>
            <person name="Pignatelli M."/>
            <person name="Herrero J."/>
            <person name="Beal K."/>
            <person name="Nozawa M."/>
            <person name="Li Q."/>
            <person name="Wang J."/>
            <person name="Zhang H."/>
            <person name="Yu L."/>
            <person name="Shigenobu S."/>
            <person name="Wang J."/>
            <person name="Liu J."/>
            <person name="Flicek P."/>
            <person name="Searle S."/>
            <person name="Wang J."/>
            <person name="Kuratani S."/>
            <person name="Yin Y."/>
            <person name="Aken B."/>
            <person name="Zhang G."/>
            <person name="Irie N."/>
        </authorList>
    </citation>
    <scope>NUCLEOTIDE SEQUENCE [LARGE SCALE GENOMIC DNA]</scope>
    <source>
        <strain evidence="12">Daiwa-1</strain>
    </source>
</reference>
<organism evidence="11 12">
    <name type="scientific">Pelodiscus sinensis</name>
    <name type="common">Chinese softshell turtle</name>
    <name type="synonym">Trionyx sinensis</name>
    <dbReference type="NCBI Taxonomy" id="13735"/>
    <lineage>
        <taxon>Eukaryota</taxon>
        <taxon>Metazoa</taxon>
        <taxon>Chordata</taxon>
        <taxon>Craniata</taxon>
        <taxon>Vertebrata</taxon>
        <taxon>Euteleostomi</taxon>
        <taxon>Archelosauria</taxon>
        <taxon>Testudinata</taxon>
        <taxon>Testudines</taxon>
        <taxon>Cryptodira</taxon>
        <taxon>Trionychia</taxon>
        <taxon>Trionychidae</taxon>
        <taxon>Pelodiscus</taxon>
    </lineage>
</organism>
<evidence type="ECO:0000256" key="9">
    <source>
        <dbReference type="SAM" id="SignalP"/>
    </source>
</evidence>
<dbReference type="SUPFAM" id="SSF50814">
    <property type="entry name" value="Lipocalins"/>
    <property type="match status" value="1"/>
</dbReference>
<dbReference type="Gene3D" id="2.40.128.20">
    <property type="match status" value="1"/>
</dbReference>
<reference evidence="11" key="4">
    <citation type="submission" date="2025-09" db="UniProtKB">
        <authorList>
            <consortium name="Ensembl"/>
        </authorList>
    </citation>
    <scope>IDENTIFICATION</scope>
</reference>
<keyword evidence="12" id="KW-1185">Reference proteome</keyword>
<feature type="chain" id="PRO_5003902942" evidence="9">
    <location>
        <begin position="19"/>
        <end position="202"/>
    </location>
</feature>
<dbReference type="AlphaFoldDB" id="K7GI61"/>
<evidence type="ECO:0000256" key="8">
    <source>
        <dbReference type="ARBA" id="ARBA00023180"/>
    </source>
</evidence>
<dbReference type="PANTHER" id="PTHR11967:SF2">
    <property type="entry name" value="ALPHA-1-ACID GLYCOPROTEIN 1"/>
    <property type="match status" value="1"/>
</dbReference>
<dbReference type="PRINTS" id="PR00708">
    <property type="entry name" value="A1AGLPROTEIN"/>
</dbReference>
<evidence type="ECO:0000256" key="4">
    <source>
        <dbReference type="ARBA" id="ARBA00022486"/>
    </source>
</evidence>
<proteinExistence type="inferred from homology"/>
<dbReference type="GO" id="GO:0006953">
    <property type="term" value="P:acute-phase response"/>
    <property type="evidence" value="ECO:0007669"/>
    <property type="project" value="UniProtKB-KW"/>
</dbReference>
<reference evidence="12" key="1">
    <citation type="submission" date="2011-10" db="EMBL/GenBank/DDBJ databases">
        <authorList>
            <consortium name="Soft-shell Turtle Genome Consortium"/>
        </authorList>
    </citation>
    <scope>NUCLEOTIDE SEQUENCE [LARGE SCALE GENOMIC DNA]</scope>
    <source>
        <strain evidence="12">Daiwa-1</strain>
    </source>
</reference>
<evidence type="ECO:0000256" key="7">
    <source>
        <dbReference type="ARBA" id="ARBA00023157"/>
    </source>
</evidence>
<keyword evidence="4" id="KW-0011">Acute phase</keyword>
<evidence type="ECO:0000313" key="12">
    <source>
        <dbReference type="Proteomes" id="UP000007267"/>
    </source>
</evidence>
<evidence type="ECO:0000256" key="5">
    <source>
        <dbReference type="ARBA" id="ARBA00022525"/>
    </source>
</evidence>
<dbReference type="OMA" id="KTFMLAF"/>
<dbReference type="OrthoDB" id="9393849at2759"/>
<dbReference type="GO" id="GO:0005615">
    <property type="term" value="C:extracellular space"/>
    <property type="evidence" value="ECO:0007669"/>
    <property type="project" value="InterPro"/>
</dbReference>
<dbReference type="EMBL" id="AGCU01173732">
    <property type="status" value="NOT_ANNOTATED_CDS"/>
    <property type="molecule type" value="Genomic_DNA"/>
</dbReference>
<dbReference type="PANTHER" id="PTHR11967">
    <property type="entry name" value="ALPHA-1-ACID GLYCOPROTEIN"/>
    <property type="match status" value="1"/>
</dbReference>
<comment type="similarity">
    <text evidence="2">Belongs to the calycin superfamily. Lipocalin family.</text>
</comment>
<name>K7GI61_PELSI</name>
<protein>
    <submittedName>
        <fullName evidence="11">Alpha-1-acid glycoprotein-like</fullName>
    </submittedName>
</protein>
<sequence>MLLACIAAVLGLAHLLTAKPLDCEPLVPETIDNATMAKLLGKWFYIGGASNHPRTVQELESITNAYFFLYPSSQQDTFLVTEVMRLKDKCVVDNSSYISVTQNNLTMIKPGSNESSVAQLIKSSFKDIMTLYHVGENHKGLSTSARAQNMSTEQLEEFETQVACLGLKKEETFYTNTKDLCPMEEERDDKNHSVDMLEPALG</sequence>
<keyword evidence="6 9" id="KW-0732">Signal</keyword>
<dbReference type="EMBL" id="AGCU01173730">
    <property type="status" value="NOT_ANNOTATED_CDS"/>
    <property type="molecule type" value="Genomic_DNA"/>
</dbReference>
<dbReference type="RefSeq" id="XP_006136382.1">
    <property type="nucleotide sequence ID" value="XM_006136320.4"/>
</dbReference>
<dbReference type="eggNOG" id="ENOG502S0Q2">
    <property type="taxonomic scope" value="Eukaryota"/>
</dbReference>